<protein>
    <submittedName>
        <fullName evidence="2">Repeat-companion domain-containing protein</fullName>
    </submittedName>
</protein>
<accession>A0A511SYY4</accession>
<sequence length="568" mass="63014">MPAAPTKKSPTLEEAINQGDWASVLEHLLTRWRAAPHTVLAERIVGLGKKLARDLPAPKDWDALAEKRDAATLTTLLEALLDKGSVKARPRLEMLAEWPEDPRIDRWVASQFADPPFTSTGARPFWTRLAPLARRIRDAQAASTVLKARKGYDLKDDAEAFFAGHVDRIRAQLDAAAREGELSKADHKVIIHVDAEMREADPVAPRKAWDVGERTSADSGTLIPVDAEMREADPVARGKVGDAEALLARVLAEPGDDEARAVLADVLLEQGHPRGELIALQLEATRRALTPAERKRERELLKSARKELLGPLDEVLKPDCVFTRGFLSRAALKQGNASGLQSAIQKTAGHPLWATVEHLEGRGDYDITTDPVMKSLRSLVNSDVRTQDLAKRPGLESLAMRGALDQWVELAQDPSAFPALRHLDIFAFHWWAAHFLDSPLVSRLERLQLRIYVSGPSAAEALALIPLVPKLKVSDLTLRLVRNDSKDWSCGFRFVRGADGRHAVHLFTTAMNAPHEELVRDDLLAGLARIDRLEPFKRSKLILDHRLRTNARHEVLRRVGELDGVLAE</sequence>
<dbReference type="NCBIfam" id="TIGR02996">
    <property type="entry name" value="rpt_mate_G_obs"/>
    <property type="match status" value="1"/>
</dbReference>
<dbReference type="OrthoDB" id="5379484at2"/>
<proteinExistence type="predicted"/>
<dbReference type="Proteomes" id="UP000183760">
    <property type="component" value="Unassembled WGS sequence"/>
</dbReference>
<reference evidence="1 4" key="2">
    <citation type="submission" date="2019-07" db="EMBL/GenBank/DDBJ databases">
        <title>Whole genome shotgun sequence of Myxococcus fulvus NBRC 100333.</title>
        <authorList>
            <person name="Hosoyama A."/>
            <person name="Uohara A."/>
            <person name="Ohji S."/>
            <person name="Ichikawa N."/>
        </authorList>
    </citation>
    <scope>NUCLEOTIDE SEQUENCE [LARGE SCALE GENOMIC DNA]</scope>
    <source>
        <strain evidence="1 4">NBRC 100333</strain>
    </source>
</reference>
<keyword evidence="3" id="KW-1185">Reference proteome</keyword>
<evidence type="ECO:0000313" key="2">
    <source>
        <dbReference type="EMBL" id="SET99787.1"/>
    </source>
</evidence>
<evidence type="ECO:0000313" key="4">
    <source>
        <dbReference type="Proteomes" id="UP000321514"/>
    </source>
</evidence>
<dbReference type="EMBL" id="BJXR01000020">
    <property type="protein sequence ID" value="GEN07110.1"/>
    <property type="molecule type" value="Genomic_DNA"/>
</dbReference>
<evidence type="ECO:0000313" key="3">
    <source>
        <dbReference type="Proteomes" id="UP000183760"/>
    </source>
</evidence>
<dbReference type="AlphaFoldDB" id="A0A511SYY4"/>
<organism evidence="1 4">
    <name type="scientific">Myxococcus fulvus</name>
    <dbReference type="NCBI Taxonomy" id="33"/>
    <lineage>
        <taxon>Bacteria</taxon>
        <taxon>Pseudomonadati</taxon>
        <taxon>Myxococcota</taxon>
        <taxon>Myxococcia</taxon>
        <taxon>Myxococcales</taxon>
        <taxon>Cystobacterineae</taxon>
        <taxon>Myxococcaceae</taxon>
        <taxon>Myxococcus</taxon>
    </lineage>
</organism>
<name>A0A511SYY4_MYXFU</name>
<evidence type="ECO:0000313" key="1">
    <source>
        <dbReference type="EMBL" id="GEN07110.1"/>
    </source>
</evidence>
<reference evidence="2 3" key="1">
    <citation type="submission" date="2016-10" db="EMBL/GenBank/DDBJ databases">
        <authorList>
            <person name="Varghese N."/>
            <person name="Submissions S."/>
        </authorList>
    </citation>
    <scope>NUCLEOTIDE SEQUENCE [LARGE SCALE GENOMIC DNA]</scope>
    <source>
        <strain evidence="2 3">DSM 16525</strain>
    </source>
</reference>
<gene>
    <name evidence="1" type="ORF">MFU01_21470</name>
    <name evidence="2" type="ORF">SAMN05443572_104265</name>
</gene>
<dbReference type="Proteomes" id="UP000321514">
    <property type="component" value="Unassembled WGS sequence"/>
</dbReference>
<dbReference type="RefSeq" id="WP_074953481.1">
    <property type="nucleotide sequence ID" value="NZ_BJXR01000020.1"/>
</dbReference>
<comment type="caution">
    <text evidence="1">The sequence shown here is derived from an EMBL/GenBank/DDBJ whole genome shotgun (WGS) entry which is preliminary data.</text>
</comment>
<dbReference type="InterPro" id="IPR014338">
    <property type="entry name" value="CHP02996_rpt-companion-dom"/>
</dbReference>
<dbReference type="EMBL" id="FOIB01000004">
    <property type="protein sequence ID" value="SET99787.1"/>
    <property type="molecule type" value="Genomic_DNA"/>
</dbReference>
<dbReference type="STRING" id="1334629.MFUL124B02_37760"/>